<dbReference type="PANTHER" id="PTHR23329">
    <property type="entry name" value="TUFTELIN-INTERACTING PROTEIN 11-RELATED"/>
    <property type="match status" value="1"/>
</dbReference>
<protein>
    <submittedName>
        <fullName evidence="2">Uncharacterized protein</fullName>
    </submittedName>
</protein>
<organism evidence="2 3">
    <name type="scientific">Brassica cretica</name>
    <name type="common">Mustard</name>
    <dbReference type="NCBI Taxonomy" id="69181"/>
    <lineage>
        <taxon>Eukaryota</taxon>
        <taxon>Viridiplantae</taxon>
        <taxon>Streptophyta</taxon>
        <taxon>Embryophyta</taxon>
        <taxon>Tracheophyta</taxon>
        <taxon>Spermatophyta</taxon>
        <taxon>Magnoliopsida</taxon>
        <taxon>eudicotyledons</taxon>
        <taxon>Gunneridae</taxon>
        <taxon>Pentapetalae</taxon>
        <taxon>rosids</taxon>
        <taxon>malvids</taxon>
        <taxon>Brassicales</taxon>
        <taxon>Brassicaceae</taxon>
        <taxon>Brassiceae</taxon>
        <taxon>Brassica</taxon>
    </lineage>
</organism>
<gene>
    <name evidence="2" type="ORF">F2Q69_00002119</name>
</gene>
<dbReference type="GO" id="GO:0071008">
    <property type="term" value="C:U2-type post-mRNA release spliceosomal complex"/>
    <property type="evidence" value="ECO:0007669"/>
    <property type="project" value="TreeGrafter"/>
</dbReference>
<dbReference type="EMBL" id="QGKX02001521">
    <property type="protein sequence ID" value="KAF3514655.1"/>
    <property type="molecule type" value="Genomic_DNA"/>
</dbReference>
<dbReference type="InterPro" id="IPR045211">
    <property type="entry name" value="TFP11/STIP/Ntr1"/>
</dbReference>
<dbReference type="Proteomes" id="UP000712600">
    <property type="component" value="Unassembled WGS sequence"/>
</dbReference>
<dbReference type="PANTHER" id="PTHR23329:SF1">
    <property type="entry name" value="TUFTELIN-INTERACTING PROTEIN 11"/>
    <property type="match status" value="1"/>
</dbReference>
<evidence type="ECO:0000256" key="1">
    <source>
        <dbReference type="SAM" id="MobiDB-lite"/>
    </source>
</evidence>
<comment type="caution">
    <text evidence="2">The sequence shown here is derived from an EMBL/GenBank/DDBJ whole genome shotgun (WGS) entry which is preliminary data.</text>
</comment>
<sequence length="142" mass="16770">MSWKRLFPEEFLANKRIQIQFKRGLDMAMEAVEGVERSHQGEREKISYHTAEEQRQAQRDDFEEMSFKEAVELFAQEKEMLLKPKPHRMHNGGDWFPVDFDCLLKMHHSAVAGKYNPKKHKPEDRSLVTGQDIDKEIDNPED</sequence>
<dbReference type="AlphaFoldDB" id="A0A8S9PHC1"/>
<name>A0A8S9PHC1_BRACR</name>
<evidence type="ECO:0000313" key="2">
    <source>
        <dbReference type="EMBL" id="KAF3514655.1"/>
    </source>
</evidence>
<dbReference type="GO" id="GO:0000390">
    <property type="term" value="P:spliceosomal complex disassembly"/>
    <property type="evidence" value="ECO:0007669"/>
    <property type="project" value="InterPro"/>
</dbReference>
<feature type="compositionally biased region" description="Basic and acidic residues" evidence="1">
    <location>
        <begin position="121"/>
        <end position="142"/>
    </location>
</feature>
<feature type="region of interest" description="Disordered" evidence="1">
    <location>
        <begin position="112"/>
        <end position="142"/>
    </location>
</feature>
<feature type="region of interest" description="Disordered" evidence="1">
    <location>
        <begin position="35"/>
        <end position="61"/>
    </location>
</feature>
<proteinExistence type="predicted"/>
<evidence type="ECO:0000313" key="3">
    <source>
        <dbReference type="Proteomes" id="UP000712600"/>
    </source>
</evidence>
<accession>A0A8S9PHC1</accession>
<reference evidence="2" key="1">
    <citation type="submission" date="2019-12" db="EMBL/GenBank/DDBJ databases">
        <title>Genome sequencing and annotation of Brassica cretica.</title>
        <authorList>
            <person name="Studholme D.J."/>
            <person name="Sarris P."/>
        </authorList>
    </citation>
    <scope>NUCLEOTIDE SEQUENCE</scope>
    <source>
        <strain evidence="2">PFS-109/04</strain>
        <tissue evidence="2">Leaf</tissue>
    </source>
</reference>